<dbReference type="RefSeq" id="WP_093271706.1">
    <property type="nucleotide sequence ID" value="NZ_FNDD01000007.1"/>
</dbReference>
<accession>A0A1G7Z6Y6</accession>
<evidence type="ECO:0000256" key="2">
    <source>
        <dbReference type="SAM" id="SignalP"/>
    </source>
</evidence>
<evidence type="ECO:0000256" key="1">
    <source>
        <dbReference type="ARBA" id="ARBA00022737"/>
    </source>
</evidence>
<feature type="domain" description="Teneurin-like YD-shell" evidence="3">
    <location>
        <begin position="132"/>
        <end position="209"/>
    </location>
</feature>
<dbReference type="AlphaFoldDB" id="A0A1G7Z6Y6"/>
<dbReference type="OrthoDB" id="9816400at2"/>
<dbReference type="STRING" id="861298.SAMN04488136_10727"/>
<gene>
    <name evidence="4" type="ORF">SAMN04488136_10727</name>
</gene>
<reference evidence="4 5" key="1">
    <citation type="submission" date="2016-10" db="EMBL/GenBank/DDBJ databases">
        <authorList>
            <person name="de Groot N.N."/>
        </authorList>
    </citation>
    <scope>NUCLEOTIDE SEQUENCE [LARGE SCALE GENOMIC DNA]</scope>
    <source>
        <strain evidence="4 5">CGMCC 1.10228</strain>
    </source>
</reference>
<keyword evidence="5" id="KW-1185">Reference proteome</keyword>
<protein>
    <recommendedName>
        <fullName evidence="3">Teneurin-like YD-shell domain-containing protein</fullName>
    </recommendedName>
</protein>
<organism evidence="4 5">
    <name type="scientific">Vibrio xiamenensis</name>
    <dbReference type="NCBI Taxonomy" id="861298"/>
    <lineage>
        <taxon>Bacteria</taxon>
        <taxon>Pseudomonadati</taxon>
        <taxon>Pseudomonadota</taxon>
        <taxon>Gammaproteobacteria</taxon>
        <taxon>Vibrionales</taxon>
        <taxon>Vibrionaceae</taxon>
        <taxon>Vibrio</taxon>
    </lineage>
</organism>
<feature type="chain" id="PRO_5011672573" description="Teneurin-like YD-shell domain-containing protein" evidence="2">
    <location>
        <begin position="22"/>
        <end position="480"/>
    </location>
</feature>
<dbReference type="Pfam" id="PF25023">
    <property type="entry name" value="TEN_YD-shell"/>
    <property type="match status" value="1"/>
</dbReference>
<dbReference type="Proteomes" id="UP000198854">
    <property type="component" value="Unassembled WGS sequence"/>
</dbReference>
<proteinExistence type="predicted"/>
<feature type="signal peptide" evidence="2">
    <location>
        <begin position="1"/>
        <end position="21"/>
    </location>
</feature>
<evidence type="ECO:0000313" key="5">
    <source>
        <dbReference type="Proteomes" id="UP000198854"/>
    </source>
</evidence>
<keyword evidence="2" id="KW-0732">Signal</keyword>
<dbReference type="EMBL" id="FNDD01000007">
    <property type="protein sequence ID" value="SDH04365.1"/>
    <property type="molecule type" value="Genomic_DNA"/>
</dbReference>
<keyword evidence="1" id="KW-0677">Repeat</keyword>
<sequence>MFKSIFYITLVSLFFTVSSFAQDSINAEIFSKQFYEESTGYAKNFFVLGRTNSGNSKSSSLQVIFVDNIKLVDNRYTTGQMVISDAYGNQIKLLENENSWKGEGEYYNYKLSNFNTEDGQRWKLSLPSRKTYIFDNDGKLKSVIRGEISQFYTYDSLGRVNDISGKDEVKIRYNDEGLISSIMSNGLDTSFYYDSIGNLESIIYPSGYEDNNFLVSESASNAQKSATSKDDIVNGIIENWSNDVTLVIDKLGQEYYVSKRGKLFQVSKKTYKDIRKSLTYGFAYVRSVIVSNRHLKCDSCVISTIRKFNPSLDLVSETEIRPGGFSKENKYVYGRDGYVIKTYVFGISNSQLVYKSEWDGDPKTGNLVSRYSADYLHTAESNLGDSLDEISDVKDIEEDGILDVEDSAYLDENQGADFNNCSRKPSIENNMRQFLLKGAAGISSYATDEAIEECWWLLHYGYGSDAYWRCINDIVYAQCN</sequence>
<dbReference type="InterPro" id="IPR056823">
    <property type="entry name" value="TEN-like_YD-shell"/>
</dbReference>
<evidence type="ECO:0000313" key="4">
    <source>
        <dbReference type="EMBL" id="SDH04365.1"/>
    </source>
</evidence>
<evidence type="ECO:0000259" key="3">
    <source>
        <dbReference type="Pfam" id="PF25023"/>
    </source>
</evidence>
<name>A0A1G7Z6Y6_9VIBR</name>